<organism evidence="1 2">
    <name type="scientific">Byssochlamys spectabilis</name>
    <name type="common">Paecilomyces variotii</name>
    <dbReference type="NCBI Taxonomy" id="264951"/>
    <lineage>
        <taxon>Eukaryota</taxon>
        <taxon>Fungi</taxon>
        <taxon>Dikarya</taxon>
        <taxon>Ascomycota</taxon>
        <taxon>Pezizomycotina</taxon>
        <taxon>Eurotiomycetes</taxon>
        <taxon>Eurotiomycetidae</taxon>
        <taxon>Eurotiales</taxon>
        <taxon>Thermoascaceae</taxon>
        <taxon>Paecilomyces</taxon>
    </lineage>
</organism>
<dbReference type="GeneID" id="39602283"/>
<gene>
    <name evidence="1" type="ORF">C8Q69DRAFT_508720</name>
</gene>
<dbReference type="RefSeq" id="XP_028483129.1">
    <property type="nucleotide sequence ID" value="XM_028633006.1"/>
</dbReference>
<dbReference type="EMBL" id="RCNU01000009">
    <property type="protein sequence ID" value="RWQ93484.1"/>
    <property type="molecule type" value="Genomic_DNA"/>
</dbReference>
<evidence type="ECO:0000313" key="1">
    <source>
        <dbReference type="EMBL" id="RWQ93484.1"/>
    </source>
</evidence>
<comment type="caution">
    <text evidence="1">The sequence shown here is derived from an EMBL/GenBank/DDBJ whole genome shotgun (WGS) entry which is preliminary data.</text>
</comment>
<dbReference type="AlphaFoldDB" id="A0A443HNY3"/>
<sequence length="160" mass="17343">MCFYKPNAPPCTCTVYELFQPCWHATFYPAPKPLQNPNPIIRVCGTMNIALSATPRHCLVCESAVAFTGDLTAGSYLVDNGENENSLSTQNQSIGSHDNYGESDIKMSAMMDNLDLFSSLGQESETEPMASGADPNALNESLFSDFGSLLPDYGEVQSLL</sequence>
<proteinExistence type="predicted"/>
<accession>A0A443HNY3</accession>
<name>A0A443HNY3_BYSSP</name>
<dbReference type="VEuPathDB" id="FungiDB:C8Q69DRAFT_508720"/>
<keyword evidence="2" id="KW-1185">Reference proteome</keyword>
<reference evidence="1 2" key="1">
    <citation type="journal article" date="2018" name="Front. Microbiol.">
        <title>Genomic and genetic insights into a cosmopolitan fungus, Paecilomyces variotii (Eurotiales).</title>
        <authorList>
            <person name="Urquhart A.S."/>
            <person name="Mondo S.J."/>
            <person name="Makela M.R."/>
            <person name="Hane J.K."/>
            <person name="Wiebenga A."/>
            <person name="He G."/>
            <person name="Mihaltcheva S."/>
            <person name="Pangilinan J."/>
            <person name="Lipzen A."/>
            <person name="Barry K."/>
            <person name="de Vries R.P."/>
            <person name="Grigoriev I.V."/>
            <person name="Idnurm A."/>
        </authorList>
    </citation>
    <scope>NUCLEOTIDE SEQUENCE [LARGE SCALE GENOMIC DNA]</scope>
    <source>
        <strain evidence="1 2">CBS 101075</strain>
    </source>
</reference>
<dbReference type="Proteomes" id="UP000283841">
    <property type="component" value="Unassembled WGS sequence"/>
</dbReference>
<evidence type="ECO:0000313" key="2">
    <source>
        <dbReference type="Proteomes" id="UP000283841"/>
    </source>
</evidence>
<protein>
    <submittedName>
        <fullName evidence="1">Uncharacterized protein</fullName>
    </submittedName>
</protein>